<sequence length="82" mass="9654">MTIAELILLNKERYTKVFLIENDKKTNQAIFRQIKENNITENELEQKAKDYFMLDKEGIDEIFGNSEELQITDEDMVLLIGI</sequence>
<dbReference type="GeneID" id="96998624"/>
<reference evidence="1 2" key="1">
    <citation type="submission" date="2012-01" db="EMBL/GenBank/DDBJ databases">
        <title>The Genome Sequence of Helcococcus kunzii ATCC 51366.</title>
        <authorList>
            <consortium name="The Broad Institute Genome Sequencing Platform"/>
            <person name="Earl A."/>
            <person name="Ward D."/>
            <person name="Feldgarden M."/>
            <person name="Gevers D."/>
            <person name="Huys G."/>
            <person name="Young S.K."/>
            <person name="Zeng Q."/>
            <person name="Gargeya S."/>
            <person name="Fitzgerald M."/>
            <person name="Haas B."/>
            <person name="Abouelleil A."/>
            <person name="Alvarado L."/>
            <person name="Arachchi H.M."/>
            <person name="Berlin A."/>
            <person name="Chapman S.B."/>
            <person name="Gearin G."/>
            <person name="Goldberg J."/>
            <person name="Griggs A."/>
            <person name="Gujja S."/>
            <person name="Hansen M."/>
            <person name="Heiman D."/>
            <person name="Howarth C."/>
            <person name="Larimer J."/>
            <person name="Lui A."/>
            <person name="MacDonald P.J.P."/>
            <person name="McCowen C."/>
            <person name="Montmayeur A."/>
            <person name="Murphy C."/>
            <person name="Neiman D."/>
            <person name="Pearson M."/>
            <person name="Priest M."/>
            <person name="Roberts A."/>
            <person name="Saif S."/>
            <person name="Shea T."/>
            <person name="Sisk P."/>
            <person name="Stolte C."/>
            <person name="Sykes S."/>
            <person name="Wortman J."/>
            <person name="Nusbaum C."/>
            <person name="Birren B."/>
        </authorList>
    </citation>
    <scope>NUCLEOTIDE SEQUENCE [LARGE SCALE GENOMIC DNA]</scope>
    <source>
        <strain evidence="1 2">ATCC 51366</strain>
    </source>
</reference>
<protein>
    <submittedName>
        <fullName evidence="1">Uncharacterized protein</fullName>
    </submittedName>
</protein>
<proteinExistence type="predicted"/>
<organism evidence="1 2">
    <name type="scientific">Helcococcus kunzii ATCC 51366</name>
    <dbReference type="NCBI Taxonomy" id="883114"/>
    <lineage>
        <taxon>Bacteria</taxon>
        <taxon>Bacillati</taxon>
        <taxon>Bacillota</taxon>
        <taxon>Tissierellia</taxon>
        <taxon>Tissierellales</taxon>
        <taxon>Peptoniphilaceae</taxon>
        <taxon>Helcococcus</taxon>
    </lineage>
</organism>
<name>H3NMQ8_9FIRM</name>
<dbReference type="STRING" id="883114.HMPREF9709_00619"/>
<dbReference type="OrthoDB" id="1701552at2"/>
<comment type="caution">
    <text evidence="1">The sequence shown here is derived from an EMBL/GenBank/DDBJ whole genome shotgun (WGS) entry which is preliminary data.</text>
</comment>
<evidence type="ECO:0000313" key="1">
    <source>
        <dbReference type="EMBL" id="EHR34649.1"/>
    </source>
</evidence>
<dbReference type="HOGENOM" id="CLU_2553604_0_0_9"/>
<accession>H3NMQ8</accession>
<gene>
    <name evidence="1" type="ORF">HMPREF9709_00619</name>
</gene>
<keyword evidence="2" id="KW-1185">Reference proteome</keyword>
<dbReference type="Proteomes" id="UP000004191">
    <property type="component" value="Unassembled WGS sequence"/>
</dbReference>
<dbReference type="RefSeq" id="WP_005397876.1">
    <property type="nucleotide sequence ID" value="NZ_JH601088.1"/>
</dbReference>
<evidence type="ECO:0000313" key="2">
    <source>
        <dbReference type="Proteomes" id="UP000004191"/>
    </source>
</evidence>
<dbReference type="EMBL" id="AGEI01000019">
    <property type="protein sequence ID" value="EHR34649.1"/>
    <property type="molecule type" value="Genomic_DNA"/>
</dbReference>
<dbReference type="AlphaFoldDB" id="H3NMQ8"/>